<evidence type="ECO:0000313" key="6">
    <source>
        <dbReference type="Proteomes" id="UP000515909"/>
    </source>
</evidence>
<reference evidence="3 5" key="1">
    <citation type="submission" date="2019-09" db="EMBL/GenBank/DDBJ databases">
        <title>Genome sequence of Clostridium sp. EA1.</title>
        <authorList>
            <person name="Poehlein A."/>
            <person name="Bengelsdorf F.R."/>
            <person name="Daniel R."/>
        </authorList>
    </citation>
    <scope>NUCLEOTIDE SEQUENCE [LARGE SCALE GENOMIC DNA]</scope>
    <source>
        <strain evidence="3 5">EA1</strain>
    </source>
</reference>
<evidence type="ECO:0000256" key="2">
    <source>
        <dbReference type="SAM" id="MobiDB-lite"/>
    </source>
</evidence>
<sequence>MDIASENRETTFAKIVKKIWNGPYQDTDLEMEETAPMNREKAENMNFSRAGMAKQDEIYDEGHSKSDSGYGEPSGNFENPTAEIPKNVTVISQGTTITGDIKSDSSIEMLGSMTGSIATSGNVKINGKQVGNVQGASIDLYTCTVRGCLNAAEDVNVDSDSVIVGDIKCGNLTIDGKLKGNVHVMGNVSCQGNSVIIGDITSTTITISSGAKMKGKVEISDGSIDPIDVGGEEPSQPVQQPENPENPQ</sequence>
<dbReference type="KEGG" id="cfem:HCR03_04915"/>
<feature type="region of interest" description="Disordered" evidence="2">
    <location>
        <begin position="59"/>
        <end position="82"/>
    </location>
</feature>
<organism evidence="3 5">
    <name type="scientific">Caproicibacter fermentans</name>
    <dbReference type="NCBI Taxonomy" id="2576756"/>
    <lineage>
        <taxon>Bacteria</taxon>
        <taxon>Bacillati</taxon>
        <taxon>Bacillota</taxon>
        <taxon>Clostridia</taxon>
        <taxon>Eubacteriales</taxon>
        <taxon>Acutalibacteraceae</taxon>
        <taxon>Caproicibacter</taxon>
    </lineage>
</organism>
<evidence type="ECO:0000256" key="1">
    <source>
        <dbReference type="ARBA" id="ARBA00044755"/>
    </source>
</evidence>
<proteinExistence type="inferred from homology"/>
<feature type="compositionally biased region" description="Low complexity" evidence="2">
    <location>
        <begin position="232"/>
        <end position="248"/>
    </location>
</feature>
<dbReference type="EMBL" id="VWXL01000046">
    <property type="protein sequence ID" value="MVB10572.1"/>
    <property type="molecule type" value="Genomic_DNA"/>
</dbReference>
<dbReference type="EMBL" id="CP060286">
    <property type="protein sequence ID" value="QNK41602.1"/>
    <property type="molecule type" value="Genomic_DNA"/>
</dbReference>
<dbReference type="RefSeq" id="WP_066647434.1">
    <property type="nucleotide sequence ID" value="NZ_CP060286.1"/>
</dbReference>
<accession>A0A6N8HXU5</accession>
<feature type="region of interest" description="Disordered" evidence="2">
    <location>
        <begin position="221"/>
        <end position="248"/>
    </location>
</feature>
<dbReference type="Proteomes" id="UP000469440">
    <property type="component" value="Unassembled WGS sequence"/>
</dbReference>
<protein>
    <submittedName>
        <fullName evidence="3 4">Polymer-forming cytoskeletal</fullName>
    </submittedName>
</protein>
<dbReference type="OrthoDB" id="1850616at2"/>
<evidence type="ECO:0000313" key="3">
    <source>
        <dbReference type="EMBL" id="MVB10572.1"/>
    </source>
</evidence>
<reference evidence="4 6" key="2">
    <citation type="submission" date="2020-08" db="EMBL/GenBank/DDBJ databases">
        <title>The isolate Caproiciproducens sp. 7D4C2 produces n-caproate at mildly acidic conditions from hexoses: genome and rBOX comparison with related strains and chain-elongating bacteria.</title>
        <authorList>
            <person name="Esquivel-Elizondo S."/>
            <person name="Bagci C."/>
            <person name="Temovska M."/>
            <person name="Jeon B.S."/>
            <person name="Bessarab I."/>
            <person name="Williams R.B.H."/>
            <person name="Huson D.H."/>
            <person name="Angenent L.T."/>
        </authorList>
    </citation>
    <scope>NUCLEOTIDE SEQUENCE [LARGE SCALE GENOMIC DNA]</scope>
    <source>
        <strain evidence="4 6">7D4C2</strain>
    </source>
</reference>
<accession>A0A7G8TDB1</accession>
<evidence type="ECO:0000313" key="4">
    <source>
        <dbReference type="EMBL" id="QNK41602.1"/>
    </source>
</evidence>
<comment type="similarity">
    <text evidence="1">Belongs to the bactofilin family.</text>
</comment>
<keyword evidence="5" id="KW-1185">Reference proteome</keyword>
<dbReference type="PANTHER" id="PTHR35024:SF4">
    <property type="entry name" value="POLYMER-FORMING CYTOSKELETAL PROTEIN"/>
    <property type="match status" value="1"/>
</dbReference>
<gene>
    <name evidence="3" type="ORF">CAFE_12670</name>
    <name evidence="4" type="ORF">HCR03_04915</name>
</gene>
<dbReference type="Proteomes" id="UP000515909">
    <property type="component" value="Chromosome"/>
</dbReference>
<name>A0A6N8HXU5_9FIRM</name>
<dbReference type="Pfam" id="PF04519">
    <property type="entry name" value="Bactofilin"/>
    <property type="match status" value="1"/>
</dbReference>
<dbReference type="PANTHER" id="PTHR35024">
    <property type="entry name" value="HYPOTHETICAL CYTOSOLIC PROTEIN"/>
    <property type="match status" value="1"/>
</dbReference>
<dbReference type="InterPro" id="IPR007607">
    <property type="entry name" value="BacA/B"/>
</dbReference>
<dbReference type="AlphaFoldDB" id="A0A6N8HXU5"/>
<evidence type="ECO:0000313" key="5">
    <source>
        <dbReference type="Proteomes" id="UP000469440"/>
    </source>
</evidence>